<dbReference type="OrthoDB" id="9865055at2"/>
<feature type="chain" id="PRO_5038793889" description="Lipoprotein" evidence="1">
    <location>
        <begin position="24"/>
        <end position="160"/>
    </location>
</feature>
<proteinExistence type="predicted"/>
<protein>
    <recommendedName>
        <fullName evidence="4">Lipoprotein</fullName>
    </recommendedName>
</protein>
<evidence type="ECO:0000313" key="3">
    <source>
        <dbReference type="Proteomes" id="UP000188184"/>
    </source>
</evidence>
<keyword evidence="3" id="KW-1185">Reference proteome</keyword>
<dbReference type="KEGG" id="pmar:B0X71_11120"/>
<evidence type="ECO:0008006" key="4">
    <source>
        <dbReference type="Google" id="ProtNLM"/>
    </source>
</evidence>
<evidence type="ECO:0000313" key="2">
    <source>
        <dbReference type="EMBL" id="AQQ53569.1"/>
    </source>
</evidence>
<dbReference type="Proteomes" id="UP000188184">
    <property type="component" value="Chromosome"/>
</dbReference>
<organism evidence="2 3">
    <name type="scientific">Planococcus lenghuensis</name>
    <dbReference type="NCBI Taxonomy" id="2213202"/>
    <lineage>
        <taxon>Bacteria</taxon>
        <taxon>Bacillati</taxon>
        <taxon>Bacillota</taxon>
        <taxon>Bacilli</taxon>
        <taxon>Bacillales</taxon>
        <taxon>Caryophanaceae</taxon>
        <taxon>Planococcus</taxon>
    </lineage>
</organism>
<keyword evidence="1" id="KW-0732">Signal</keyword>
<gene>
    <name evidence="2" type="ORF">B0X71_11120</name>
</gene>
<dbReference type="PROSITE" id="PS51257">
    <property type="entry name" value="PROKAR_LIPOPROTEIN"/>
    <property type="match status" value="1"/>
</dbReference>
<name>A0A1Q2KZE2_9BACL</name>
<dbReference type="AlphaFoldDB" id="A0A1Q2KZE2"/>
<sequence length="160" mass="18331">MRHIQKFLLLFSLALLVSGCDSGGQNLDNQKLISYSTSLSTEGQGDNDKEKWNVYDRISGEFYNLEELSRSIHSFTITPLFELDDEEITLTLKANNEAVGYYTGESERETFQFTAERNDNGDFVVEQGTFLYFHTAENFMDEVFSLEIKHNSGIDKVTLR</sequence>
<reference evidence="2 3" key="1">
    <citation type="submission" date="2017-02" db="EMBL/GenBank/DDBJ databases">
        <title>The complete genomic sequence of a novel cold adapted crude oil-degrading bacterium Planococcus qaidamina Y42.</title>
        <authorList>
            <person name="Yang R."/>
        </authorList>
    </citation>
    <scope>NUCLEOTIDE SEQUENCE [LARGE SCALE GENOMIC DNA]</scope>
    <source>
        <strain evidence="2 3">Y42</strain>
    </source>
</reference>
<evidence type="ECO:0000256" key="1">
    <source>
        <dbReference type="SAM" id="SignalP"/>
    </source>
</evidence>
<feature type="signal peptide" evidence="1">
    <location>
        <begin position="1"/>
        <end position="23"/>
    </location>
</feature>
<accession>A0A1Q2KZE2</accession>
<dbReference type="EMBL" id="CP019640">
    <property type="protein sequence ID" value="AQQ53569.1"/>
    <property type="molecule type" value="Genomic_DNA"/>
</dbReference>
<dbReference type="RefSeq" id="WP_077589464.1">
    <property type="nucleotide sequence ID" value="NZ_CP019640.1"/>
</dbReference>